<reference evidence="3" key="1">
    <citation type="journal article" date="2023" name="Mol. Phylogenet. Evol.">
        <title>Genome-scale phylogeny and comparative genomics of the fungal order Sordariales.</title>
        <authorList>
            <person name="Hensen N."/>
            <person name="Bonometti L."/>
            <person name="Westerberg I."/>
            <person name="Brannstrom I.O."/>
            <person name="Guillou S."/>
            <person name="Cros-Aarteil S."/>
            <person name="Calhoun S."/>
            <person name="Haridas S."/>
            <person name="Kuo A."/>
            <person name="Mondo S."/>
            <person name="Pangilinan J."/>
            <person name="Riley R."/>
            <person name="LaButti K."/>
            <person name="Andreopoulos B."/>
            <person name="Lipzen A."/>
            <person name="Chen C."/>
            <person name="Yan M."/>
            <person name="Daum C."/>
            <person name="Ng V."/>
            <person name="Clum A."/>
            <person name="Steindorff A."/>
            <person name="Ohm R.A."/>
            <person name="Martin F."/>
            <person name="Silar P."/>
            <person name="Natvig D.O."/>
            <person name="Lalanne C."/>
            <person name="Gautier V."/>
            <person name="Ament-Velasquez S.L."/>
            <person name="Kruys A."/>
            <person name="Hutchinson M.I."/>
            <person name="Powell A.J."/>
            <person name="Barry K."/>
            <person name="Miller A.N."/>
            <person name="Grigoriev I.V."/>
            <person name="Debuchy R."/>
            <person name="Gladieux P."/>
            <person name="Hiltunen Thoren M."/>
            <person name="Johannesson H."/>
        </authorList>
    </citation>
    <scope>NUCLEOTIDE SEQUENCE</scope>
    <source>
        <strain evidence="3">CBS 990.96</strain>
    </source>
</reference>
<dbReference type="SUPFAM" id="SSF111331">
    <property type="entry name" value="NAD kinase/diacylglycerol kinase-like"/>
    <property type="match status" value="1"/>
</dbReference>
<protein>
    <submittedName>
        <fullName evidence="3">ATP-NAD kinase-like domain-containing protein</fullName>
    </submittedName>
</protein>
<reference evidence="3" key="2">
    <citation type="submission" date="2023-05" db="EMBL/GenBank/DDBJ databases">
        <authorList>
            <consortium name="Lawrence Berkeley National Laboratory"/>
            <person name="Steindorff A."/>
            <person name="Hensen N."/>
            <person name="Bonometti L."/>
            <person name="Westerberg I."/>
            <person name="Brannstrom I.O."/>
            <person name="Guillou S."/>
            <person name="Cros-Aarteil S."/>
            <person name="Calhoun S."/>
            <person name="Haridas S."/>
            <person name="Kuo A."/>
            <person name="Mondo S."/>
            <person name="Pangilinan J."/>
            <person name="Riley R."/>
            <person name="Labutti K."/>
            <person name="Andreopoulos B."/>
            <person name="Lipzen A."/>
            <person name="Chen C."/>
            <person name="Yanf M."/>
            <person name="Daum C."/>
            <person name="Ng V."/>
            <person name="Clum A."/>
            <person name="Ohm R."/>
            <person name="Martin F."/>
            <person name="Silar P."/>
            <person name="Natvig D."/>
            <person name="Lalanne C."/>
            <person name="Gautier V."/>
            <person name="Ament-Velasquez S.L."/>
            <person name="Kruys A."/>
            <person name="Hutchinson M.I."/>
            <person name="Powell A.J."/>
            <person name="Barry K."/>
            <person name="Miller A.N."/>
            <person name="Grigoriev I.V."/>
            <person name="Debuchy R."/>
            <person name="Gladieux P."/>
            <person name="Thoren M.H."/>
            <person name="Johannesson H."/>
        </authorList>
    </citation>
    <scope>NUCLEOTIDE SEQUENCE</scope>
    <source>
        <strain evidence="3">CBS 990.96</strain>
    </source>
</reference>
<dbReference type="PROSITE" id="PS50146">
    <property type="entry name" value="DAGK"/>
    <property type="match status" value="1"/>
</dbReference>
<name>A0AAN7BNV4_9PEZI</name>
<evidence type="ECO:0000256" key="1">
    <source>
        <dbReference type="SAM" id="MobiDB-lite"/>
    </source>
</evidence>
<keyword evidence="3" id="KW-0808">Transferase</keyword>
<dbReference type="AlphaFoldDB" id="A0AAN7BNV4"/>
<dbReference type="Gene3D" id="3.40.50.10330">
    <property type="entry name" value="Probable inorganic polyphosphate/atp-NAD kinase, domain 1"/>
    <property type="match status" value="1"/>
</dbReference>
<gene>
    <name evidence="3" type="ORF">QBC38DRAFT_217071</name>
</gene>
<dbReference type="InterPro" id="IPR001206">
    <property type="entry name" value="Diacylglycerol_kinase_cat_dom"/>
</dbReference>
<keyword evidence="4" id="KW-1185">Reference proteome</keyword>
<dbReference type="PANTHER" id="PTHR12358:SF108">
    <property type="entry name" value="DAGKC DOMAIN-CONTAINING PROTEIN"/>
    <property type="match status" value="1"/>
</dbReference>
<feature type="domain" description="DAGKc" evidence="2">
    <location>
        <begin position="141"/>
        <end position="287"/>
    </location>
</feature>
<feature type="region of interest" description="Disordered" evidence="1">
    <location>
        <begin position="43"/>
        <end position="62"/>
    </location>
</feature>
<sequence length="418" mass="46293">MSILRWFVRPFRKRKGKKASTVGGTDKKATTTNTFDAAENKKFHNEEQQQQNNTLIMSNNSPENDETILEKLNHDQMVLITPSPSKGYLIYSLIENDPSSTEENSTPPFILTTTNLSSSQLPTSLTKFLLQPENTPPAHLHPSNPIHVLLCTHSGLKLASSFYSTVLNPLLNTLGLTQDSQYKLTLTTSKNTIKEFASQLQGDEIILLLSGDGGVVDLINSFASETKSPVIILLPLGTANALFHSLHKDEEQSQSQSPSSLVVALRTLIKGQVRKLPTFRVVFSAGSKFVETEEEVKSLKGAIVASYGFHASLVYESDTDHYRKFGAKRFGMAAGELLKLNHGYDCVVSIRTKGKEGFRVVREGEKFGYVLVTLVSNLEKTFTISPESRRLDGRLRLVYFGDLGEERTMEGLGWVGGY</sequence>
<dbReference type="InterPro" id="IPR016064">
    <property type="entry name" value="NAD/diacylglycerol_kinase_sf"/>
</dbReference>
<keyword evidence="3" id="KW-0418">Kinase</keyword>
<dbReference type="PANTHER" id="PTHR12358">
    <property type="entry name" value="SPHINGOSINE KINASE"/>
    <property type="match status" value="1"/>
</dbReference>
<comment type="caution">
    <text evidence="3">The sequence shown here is derived from an EMBL/GenBank/DDBJ whole genome shotgun (WGS) entry which is preliminary data.</text>
</comment>
<evidence type="ECO:0000313" key="4">
    <source>
        <dbReference type="Proteomes" id="UP001301958"/>
    </source>
</evidence>
<dbReference type="InterPro" id="IPR017438">
    <property type="entry name" value="ATP-NAD_kinase_N"/>
</dbReference>
<dbReference type="EMBL" id="MU865342">
    <property type="protein sequence ID" value="KAK4226781.1"/>
    <property type="molecule type" value="Genomic_DNA"/>
</dbReference>
<dbReference type="GO" id="GO:0016020">
    <property type="term" value="C:membrane"/>
    <property type="evidence" value="ECO:0007669"/>
    <property type="project" value="TreeGrafter"/>
</dbReference>
<organism evidence="3 4">
    <name type="scientific">Podospora fimiseda</name>
    <dbReference type="NCBI Taxonomy" id="252190"/>
    <lineage>
        <taxon>Eukaryota</taxon>
        <taxon>Fungi</taxon>
        <taxon>Dikarya</taxon>
        <taxon>Ascomycota</taxon>
        <taxon>Pezizomycotina</taxon>
        <taxon>Sordariomycetes</taxon>
        <taxon>Sordariomycetidae</taxon>
        <taxon>Sordariales</taxon>
        <taxon>Podosporaceae</taxon>
        <taxon>Podospora</taxon>
    </lineage>
</organism>
<accession>A0AAN7BNV4</accession>
<feature type="compositionally biased region" description="Polar residues" evidence="1">
    <location>
        <begin position="48"/>
        <end position="62"/>
    </location>
</feature>
<dbReference type="Gene3D" id="2.60.200.40">
    <property type="match status" value="1"/>
</dbReference>
<dbReference type="GO" id="GO:0005737">
    <property type="term" value="C:cytoplasm"/>
    <property type="evidence" value="ECO:0007669"/>
    <property type="project" value="TreeGrafter"/>
</dbReference>
<evidence type="ECO:0000259" key="2">
    <source>
        <dbReference type="PROSITE" id="PS50146"/>
    </source>
</evidence>
<proteinExistence type="predicted"/>
<dbReference type="Proteomes" id="UP001301958">
    <property type="component" value="Unassembled WGS sequence"/>
</dbReference>
<evidence type="ECO:0000313" key="3">
    <source>
        <dbReference type="EMBL" id="KAK4226781.1"/>
    </source>
</evidence>
<dbReference type="GO" id="GO:0001727">
    <property type="term" value="F:lipid kinase activity"/>
    <property type="evidence" value="ECO:0007669"/>
    <property type="project" value="TreeGrafter"/>
</dbReference>
<dbReference type="Pfam" id="PF00781">
    <property type="entry name" value="DAGK_cat"/>
    <property type="match status" value="1"/>
</dbReference>
<dbReference type="GO" id="GO:0046512">
    <property type="term" value="P:sphingosine biosynthetic process"/>
    <property type="evidence" value="ECO:0007669"/>
    <property type="project" value="TreeGrafter"/>
</dbReference>
<dbReference type="InterPro" id="IPR050187">
    <property type="entry name" value="Lipid_Phosphate_FormReg"/>
</dbReference>